<gene>
    <name evidence="2" type="ORF">N1851_030685</name>
</gene>
<reference evidence="2" key="1">
    <citation type="journal article" date="2023" name="Front. Mar. Sci.">
        <title>A new Merluccius polli reference genome to investigate the effects of global change in West African waters.</title>
        <authorList>
            <person name="Mateo J.L."/>
            <person name="Blanco-Fernandez C."/>
            <person name="Garcia-Vazquez E."/>
            <person name="Machado-Schiaffino G."/>
        </authorList>
    </citation>
    <scope>NUCLEOTIDE SEQUENCE</scope>
    <source>
        <strain evidence="2">C29</strain>
        <tissue evidence="2">Fin</tissue>
    </source>
</reference>
<dbReference type="AlphaFoldDB" id="A0AA47M561"/>
<proteinExistence type="predicted"/>
<evidence type="ECO:0000256" key="1">
    <source>
        <dbReference type="SAM" id="MobiDB-lite"/>
    </source>
</evidence>
<feature type="region of interest" description="Disordered" evidence="1">
    <location>
        <begin position="83"/>
        <end position="125"/>
    </location>
</feature>
<evidence type="ECO:0000313" key="3">
    <source>
        <dbReference type="Proteomes" id="UP001174136"/>
    </source>
</evidence>
<comment type="caution">
    <text evidence="2">The sequence shown here is derived from an EMBL/GenBank/DDBJ whole genome shotgun (WGS) entry which is preliminary data.</text>
</comment>
<sequence>MLNSPVQHGMDPSDRMPCVKIKEEADGMEVFDTSRYMSQGDFKVENPYDGPYVTKHDISCEDLKVESPYDGMYDDRKDTTALSRYADDNQPFFSDDDSSRGSSEDGEIESEDNGGTSDPALHTDSDSYLRVEFQWVIQ</sequence>
<dbReference type="EMBL" id="JAOPHQ010005841">
    <property type="protein sequence ID" value="KAK0133784.1"/>
    <property type="molecule type" value="Genomic_DNA"/>
</dbReference>
<keyword evidence="3" id="KW-1185">Reference proteome</keyword>
<protein>
    <submittedName>
        <fullName evidence="2">Uncharacterized protein</fullName>
    </submittedName>
</protein>
<dbReference type="Proteomes" id="UP001174136">
    <property type="component" value="Unassembled WGS sequence"/>
</dbReference>
<evidence type="ECO:0000313" key="2">
    <source>
        <dbReference type="EMBL" id="KAK0133784.1"/>
    </source>
</evidence>
<organism evidence="2 3">
    <name type="scientific">Merluccius polli</name>
    <name type="common">Benguela hake</name>
    <name type="synonym">Merluccius cadenati</name>
    <dbReference type="NCBI Taxonomy" id="89951"/>
    <lineage>
        <taxon>Eukaryota</taxon>
        <taxon>Metazoa</taxon>
        <taxon>Chordata</taxon>
        <taxon>Craniata</taxon>
        <taxon>Vertebrata</taxon>
        <taxon>Euteleostomi</taxon>
        <taxon>Actinopterygii</taxon>
        <taxon>Neopterygii</taxon>
        <taxon>Teleostei</taxon>
        <taxon>Neoteleostei</taxon>
        <taxon>Acanthomorphata</taxon>
        <taxon>Zeiogadaria</taxon>
        <taxon>Gadariae</taxon>
        <taxon>Gadiformes</taxon>
        <taxon>Gadoidei</taxon>
        <taxon>Merlucciidae</taxon>
        <taxon>Merluccius</taxon>
    </lineage>
</organism>
<accession>A0AA47M561</accession>
<name>A0AA47M561_MERPO</name>